<evidence type="ECO:0000256" key="2">
    <source>
        <dbReference type="ARBA" id="ARBA00022475"/>
    </source>
</evidence>
<keyword evidence="11" id="KW-1185">Reference proteome</keyword>
<dbReference type="InterPro" id="IPR050640">
    <property type="entry name" value="Bact_2-comp_sensor_kinase"/>
</dbReference>
<protein>
    <submittedName>
        <fullName evidence="10">Two-component sensor histidine kinase</fullName>
    </submittedName>
</protein>
<organism evidence="10 11">
    <name type="scientific">Gracilibacillus oryzae</name>
    <dbReference type="NCBI Taxonomy" id="1672701"/>
    <lineage>
        <taxon>Bacteria</taxon>
        <taxon>Bacillati</taxon>
        <taxon>Bacillota</taxon>
        <taxon>Bacilli</taxon>
        <taxon>Bacillales</taxon>
        <taxon>Bacillaceae</taxon>
        <taxon>Gracilibacillus</taxon>
    </lineage>
</organism>
<dbReference type="AlphaFoldDB" id="A0A7C8GSM3"/>
<evidence type="ECO:0000256" key="8">
    <source>
        <dbReference type="SAM" id="Phobius"/>
    </source>
</evidence>
<feature type="transmembrane region" description="Helical" evidence="8">
    <location>
        <begin position="288"/>
        <end position="306"/>
    </location>
</feature>
<dbReference type="PANTHER" id="PTHR34220:SF7">
    <property type="entry name" value="SENSOR HISTIDINE KINASE YPDA"/>
    <property type="match status" value="1"/>
</dbReference>
<dbReference type="InterPro" id="IPR003594">
    <property type="entry name" value="HATPase_dom"/>
</dbReference>
<evidence type="ECO:0000256" key="3">
    <source>
        <dbReference type="ARBA" id="ARBA00022553"/>
    </source>
</evidence>
<dbReference type="InterPro" id="IPR003660">
    <property type="entry name" value="HAMP_dom"/>
</dbReference>
<evidence type="ECO:0000313" key="10">
    <source>
        <dbReference type="EMBL" id="KAB8131008.1"/>
    </source>
</evidence>
<dbReference type="EMBL" id="WEID01000068">
    <property type="protein sequence ID" value="KAB8131008.1"/>
    <property type="molecule type" value="Genomic_DNA"/>
</dbReference>
<evidence type="ECO:0000259" key="9">
    <source>
        <dbReference type="PROSITE" id="PS50885"/>
    </source>
</evidence>
<reference evidence="10 11" key="1">
    <citation type="submission" date="2019-10" db="EMBL/GenBank/DDBJ databases">
        <title>Gracilibacillus sp. nov. isolated from rice seeds.</title>
        <authorList>
            <person name="He S."/>
        </authorList>
    </citation>
    <scope>NUCLEOTIDE SEQUENCE [LARGE SCALE GENOMIC DNA]</scope>
    <source>
        <strain evidence="10 11">TD8</strain>
    </source>
</reference>
<dbReference type="GO" id="GO:0000155">
    <property type="term" value="F:phosphorelay sensor kinase activity"/>
    <property type="evidence" value="ECO:0007669"/>
    <property type="project" value="InterPro"/>
</dbReference>
<keyword evidence="5 10" id="KW-0418">Kinase</keyword>
<dbReference type="OrthoDB" id="2521939at2"/>
<sequence length="582" mass="68299">MYNIPVNSLRKTIFVRLLGMFFILILPIIILGIYLYNWSYNNASHEIARNSINQLTTYLEDLNREIEWLEIQQYDILQESKLKEIAFTWDTMDNIERKSSVHDILHRLTSIKNTNTYIKDIFIHIPSIDKTISAVNAVQEFKYSHYVELLNSMQSNRRRIMLHEDTLSVRASAISNDINGVHDLVVQIELDKQKMNNALESMNLYPDSATFLISDKLDLLLASGDEIKSIEQKYFNGKSELIDRINLAQTDDSQYQINQVFSDELGLYVVSYIPKETVRKPLTKFSKWAWMFALTSIIAVFIYSYATFKLVHGPLLLLVKGFKRMEEGNLDNPIMHNKEDEFGFLYERYNEMLFKLKKLIDQDYKQKLMMQKAELKQLQSQINPHFLYNSFFILNSLAKTEDIDRMELFTKMLGEYFRFITRNGENKVTLKEEIKHARMYSEIQSLRFSRRILVEFNDLPIEMEEIKVPKLILQPIIENAYEHSLEKKAEEGLLRITFERDNDDIYIIIEDNGNRISDEEINELGHRVENKDEHQELTGIMNIHKRIVLTYGEGSGLIFSRSDLQGLKVIIRMKLKGADSDV</sequence>
<evidence type="ECO:0000256" key="4">
    <source>
        <dbReference type="ARBA" id="ARBA00022679"/>
    </source>
</evidence>
<dbReference type="Gene3D" id="6.10.340.10">
    <property type="match status" value="1"/>
</dbReference>
<dbReference type="CDD" id="cd06225">
    <property type="entry name" value="HAMP"/>
    <property type="match status" value="1"/>
</dbReference>
<comment type="subcellular location">
    <subcellularLocation>
        <location evidence="1">Cell membrane</location>
        <topology evidence="1">Multi-pass membrane protein</topology>
    </subcellularLocation>
</comment>
<proteinExistence type="predicted"/>
<keyword evidence="4" id="KW-0808">Transferase</keyword>
<dbReference type="Proteomes" id="UP000480246">
    <property type="component" value="Unassembled WGS sequence"/>
</dbReference>
<dbReference type="SUPFAM" id="SSF55874">
    <property type="entry name" value="ATPase domain of HSP90 chaperone/DNA topoisomerase II/histidine kinase"/>
    <property type="match status" value="1"/>
</dbReference>
<dbReference type="Pfam" id="PF06580">
    <property type="entry name" value="His_kinase"/>
    <property type="match status" value="1"/>
</dbReference>
<gene>
    <name evidence="10" type="ORF">F9U64_13560</name>
</gene>
<keyword evidence="8" id="KW-0812">Transmembrane</keyword>
<feature type="transmembrane region" description="Helical" evidence="8">
    <location>
        <begin position="13"/>
        <end position="36"/>
    </location>
</feature>
<evidence type="ECO:0000256" key="5">
    <source>
        <dbReference type="ARBA" id="ARBA00022777"/>
    </source>
</evidence>
<keyword evidence="8" id="KW-1133">Transmembrane helix</keyword>
<accession>A0A7C8GSM3</accession>
<evidence type="ECO:0000313" key="11">
    <source>
        <dbReference type="Proteomes" id="UP000480246"/>
    </source>
</evidence>
<keyword evidence="2" id="KW-1003">Cell membrane</keyword>
<dbReference type="InterPro" id="IPR036890">
    <property type="entry name" value="HATPase_C_sf"/>
</dbReference>
<comment type="caution">
    <text evidence="10">The sequence shown here is derived from an EMBL/GenBank/DDBJ whole genome shotgun (WGS) entry which is preliminary data.</text>
</comment>
<evidence type="ECO:0000256" key="6">
    <source>
        <dbReference type="ARBA" id="ARBA00023136"/>
    </source>
</evidence>
<dbReference type="PROSITE" id="PS50885">
    <property type="entry name" value="HAMP"/>
    <property type="match status" value="1"/>
</dbReference>
<dbReference type="Gene3D" id="3.30.565.10">
    <property type="entry name" value="Histidine kinase-like ATPase, C-terminal domain"/>
    <property type="match status" value="1"/>
</dbReference>
<feature type="domain" description="HAMP" evidence="9">
    <location>
        <begin position="309"/>
        <end position="361"/>
    </location>
</feature>
<name>A0A7C8GSM3_9BACI</name>
<dbReference type="RefSeq" id="WP_153404473.1">
    <property type="nucleotide sequence ID" value="NZ_ML762433.1"/>
</dbReference>
<keyword evidence="3" id="KW-0597">Phosphoprotein</keyword>
<evidence type="ECO:0000256" key="1">
    <source>
        <dbReference type="ARBA" id="ARBA00004651"/>
    </source>
</evidence>
<dbReference type="GO" id="GO:0005886">
    <property type="term" value="C:plasma membrane"/>
    <property type="evidence" value="ECO:0007669"/>
    <property type="project" value="UniProtKB-SubCell"/>
</dbReference>
<dbReference type="SUPFAM" id="SSF158472">
    <property type="entry name" value="HAMP domain-like"/>
    <property type="match status" value="1"/>
</dbReference>
<keyword evidence="6 8" id="KW-0472">Membrane</keyword>
<dbReference type="InterPro" id="IPR010559">
    <property type="entry name" value="Sig_transdc_His_kin_internal"/>
</dbReference>
<evidence type="ECO:0000256" key="7">
    <source>
        <dbReference type="SAM" id="Coils"/>
    </source>
</evidence>
<dbReference type="Pfam" id="PF02518">
    <property type="entry name" value="HATPase_c"/>
    <property type="match status" value="1"/>
</dbReference>
<keyword evidence="7" id="KW-0175">Coiled coil</keyword>
<dbReference type="PANTHER" id="PTHR34220">
    <property type="entry name" value="SENSOR HISTIDINE KINASE YPDA"/>
    <property type="match status" value="1"/>
</dbReference>
<feature type="coiled-coil region" evidence="7">
    <location>
        <begin position="45"/>
        <end position="72"/>
    </location>
</feature>